<evidence type="ECO:0000256" key="5">
    <source>
        <dbReference type="ARBA" id="ARBA00038063"/>
    </source>
</evidence>
<comment type="function">
    <text evidence="7">Catalyzes the release of premature peptidyl moieties from peptidyl-tRNA molecules trapped in stalled 50S ribosomal subunits, and thus maintains levels of free tRNAs and 50S ribosomes.</text>
</comment>
<feature type="binding site" evidence="7">
    <location>
        <position position="66"/>
    </location>
    <ligand>
        <name>tRNA</name>
        <dbReference type="ChEBI" id="CHEBI:17843"/>
    </ligand>
</feature>
<dbReference type="OrthoDB" id="9800507at2"/>
<dbReference type="GO" id="GO:0006515">
    <property type="term" value="P:protein quality control for misfolded or incompletely synthesized proteins"/>
    <property type="evidence" value="ECO:0007669"/>
    <property type="project" value="UniProtKB-UniRule"/>
</dbReference>
<comment type="similarity">
    <text evidence="5 7 9">Belongs to the PTH family.</text>
</comment>
<dbReference type="FunFam" id="3.40.50.1470:FF:000001">
    <property type="entry name" value="Peptidyl-tRNA hydrolase"/>
    <property type="match status" value="1"/>
</dbReference>
<dbReference type="PROSITE" id="PS01195">
    <property type="entry name" value="PEPT_TRNA_HYDROL_1"/>
    <property type="match status" value="1"/>
</dbReference>
<keyword evidence="12" id="KW-1185">Reference proteome</keyword>
<evidence type="ECO:0000256" key="10">
    <source>
        <dbReference type="SAM" id="MobiDB-lite"/>
    </source>
</evidence>
<dbReference type="AlphaFoldDB" id="A0A518HTB5"/>
<protein>
    <recommendedName>
        <fullName evidence="6 7">Peptidyl-tRNA hydrolase</fullName>
        <shortName evidence="7">Pth</shortName>
        <ecNumber evidence="1 7">3.1.1.29</ecNumber>
    </recommendedName>
</protein>
<dbReference type="InterPro" id="IPR018171">
    <property type="entry name" value="Pept_tRNA_hydro_CS"/>
</dbReference>
<dbReference type="Pfam" id="PF01195">
    <property type="entry name" value="Pept_tRNA_hydro"/>
    <property type="match status" value="1"/>
</dbReference>
<keyword evidence="2 7" id="KW-0820">tRNA-binding</keyword>
<feature type="region of interest" description="Disordered" evidence="10">
    <location>
        <begin position="181"/>
        <end position="215"/>
    </location>
</feature>
<sequence length="215" mass="23317">MKLIVGLGNPGRKYEQTRHNVGFIVAEKVAVLTRAGTPKIKFEGELAESSIGGEKVVILCPHTYMNASGQSVRKAFDFYKLDLSDILVVCDDLNLDSGRLRIRPSGSAGGQNGIKDLIRHLGSESFPRLRVGIGRPPAGWTVTDYVLGKFSKSERDTFDAATTRAAHAVISFVTDGVDRTMSQFNGDPAADSKPKQKKTSDRSPSDPRSVGQQQP</sequence>
<evidence type="ECO:0000256" key="6">
    <source>
        <dbReference type="ARBA" id="ARBA00050038"/>
    </source>
</evidence>
<dbReference type="EMBL" id="CP037423">
    <property type="protein sequence ID" value="QDV44105.1"/>
    <property type="molecule type" value="Genomic_DNA"/>
</dbReference>
<dbReference type="Gene3D" id="3.40.50.1470">
    <property type="entry name" value="Peptidyl-tRNA hydrolase"/>
    <property type="match status" value="1"/>
</dbReference>
<evidence type="ECO:0000256" key="4">
    <source>
        <dbReference type="ARBA" id="ARBA00022884"/>
    </source>
</evidence>
<name>A0A518HTB5_9BACT</name>
<dbReference type="SUPFAM" id="SSF53178">
    <property type="entry name" value="Peptidyl-tRNA hydrolase-like"/>
    <property type="match status" value="1"/>
</dbReference>
<feature type="site" description="Discriminates between blocked and unblocked aminoacyl-tRNA" evidence="7">
    <location>
        <position position="9"/>
    </location>
</feature>
<evidence type="ECO:0000256" key="3">
    <source>
        <dbReference type="ARBA" id="ARBA00022801"/>
    </source>
</evidence>
<comment type="subunit">
    <text evidence="7">Monomer.</text>
</comment>
<dbReference type="EC" id="3.1.1.29" evidence="1 7"/>
<dbReference type="PANTHER" id="PTHR17224:SF1">
    <property type="entry name" value="PEPTIDYL-TRNA HYDROLASE"/>
    <property type="match status" value="1"/>
</dbReference>
<dbReference type="GO" id="GO:0005737">
    <property type="term" value="C:cytoplasm"/>
    <property type="evidence" value="ECO:0007669"/>
    <property type="project" value="UniProtKB-SubCell"/>
</dbReference>
<evidence type="ECO:0000313" key="11">
    <source>
        <dbReference type="EMBL" id="QDV44105.1"/>
    </source>
</evidence>
<dbReference type="KEGG" id="snep:Enr13x_39670"/>
<comment type="catalytic activity">
    <reaction evidence="7 8">
        <text>an N-acyl-L-alpha-aminoacyl-tRNA + H2O = an N-acyl-L-amino acid + a tRNA + H(+)</text>
        <dbReference type="Rhea" id="RHEA:54448"/>
        <dbReference type="Rhea" id="RHEA-COMP:10123"/>
        <dbReference type="Rhea" id="RHEA-COMP:13883"/>
        <dbReference type="ChEBI" id="CHEBI:15377"/>
        <dbReference type="ChEBI" id="CHEBI:15378"/>
        <dbReference type="ChEBI" id="CHEBI:59874"/>
        <dbReference type="ChEBI" id="CHEBI:78442"/>
        <dbReference type="ChEBI" id="CHEBI:138191"/>
        <dbReference type="EC" id="3.1.1.29"/>
    </reaction>
</comment>
<evidence type="ECO:0000256" key="7">
    <source>
        <dbReference type="HAMAP-Rule" id="MF_00083"/>
    </source>
</evidence>
<evidence type="ECO:0000313" key="12">
    <source>
        <dbReference type="Proteomes" id="UP000319004"/>
    </source>
</evidence>
<keyword evidence="4 7" id="KW-0694">RNA-binding</keyword>
<feature type="active site" description="Proton acceptor" evidence="7">
    <location>
        <position position="19"/>
    </location>
</feature>
<dbReference type="InterPro" id="IPR036416">
    <property type="entry name" value="Pept_tRNA_hydro_sf"/>
</dbReference>
<evidence type="ECO:0000256" key="8">
    <source>
        <dbReference type="RuleBase" id="RU000673"/>
    </source>
</evidence>
<dbReference type="HAMAP" id="MF_00083">
    <property type="entry name" value="Pept_tRNA_hydro_bact"/>
    <property type="match status" value="1"/>
</dbReference>
<comment type="function">
    <text evidence="7">Hydrolyzes ribosome-free peptidyl-tRNAs (with 1 or more amino acids incorporated), which drop off the ribosome during protein synthesis, or as a result of ribosome stalling.</text>
</comment>
<dbReference type="GO" id="GO:0000049">
    <property type="term" value="F:tRNA binding"/>
    <property type="evidence" value="ECO:0007669"/>
    <property type="project" value="UniProtKB-UniRule"/>
</dbReference>
<proteinExistence type="inferred from homology"/>
<evidence type="ECO:0000256" key="9">
    <source>
        <dbReference type="RuleBase" id="RU004320"/>
    </source>
</evidence>
<dbReference type="RefSeq" id="WP_145388495.1">
    <property type="nucleotide sequence ID" value="NZ_CP037423.1"/>
</dbReference>
<dbReference type="CDD" id="cd00462">
    <property type="entry name" value="PTH"/>
    <property type="match status" value="1"/>
</dbReference>
<evidence type="ECO:0000256" key="1">
    <source>
        <dbReference type="ARBA" id="ARBA00013260"/>
    </source>
</evidence>
<dbReference type="GO" id="GO:0072344">
    <property type="term" value="P:rescue of stalled ribosome"/>
    <property type="evidence" value="ECO:0007669"/>
    <property type="project" value="UniProtKB-UniRule"/>
</dbReference>
<accession>A0A518HTB5</accession>
<dbReference type="GO" id="GO:0004045">
    <property type="term" value="F:peptidyl-tRNA hydrolase activity"/>
    <property type="evidence" value="ECO:0007669"/>
    <property type="project" value="UniProtKB-UniRule"/>
</dbReference>
<dbReference type="NCBIfam" id="TIGR00447">
    <property type="entry name" value="pth"/>
    <property type="match status" value="1"/>
</dbReference>
<dbReference type="InterPro" id="IPR001328">
    <property type="entry name" value="Pept_tRNA_hydro"/>
</dbReference>
<keyword evidence="3 7" id="KW-0378">Hydrolase</keyword>
<evidence type="ECO:0000256" key="2">
    <source>
        <dbReference type="ARBA" id="ARBA00022555"/>
    </source>
</evidence>
<organism evidence="11 12">
    <name type="scientific">Stieleria neptunia</name>
    <dbReference type="NCBI Taxonomy" id="2527979"/>
    <lineage>
        <taxon>Bacteria</taxon>
        <taxon>Pseudomonadati</taxon>
        <taxon>Planctomycetota</taxon>
        <taxon>Planctomycetia</taxon>
        <taxon>Pirellulales</taxon>
        <taxon>Pirellulaceae</taxon>
        <taxon>Stieleria</taxon>
    </lineage>
</organism>
<gene>
    <name evidence="7 11" type="primary">pth</name>
    <name evidence="11" type="ORF">Enr13x_39670</name>
</gene>
<keyword evidence="7" id="KW-0963">Cytoplasm</keyword>
<feature type="binding site" evidence="7">
    <location>
        <position position="64"/>
    </location>
    <ligand>
        <name>tRNA</name>
        <dbReference type="ChEBI" id="CHEBI:17843"/>
    </ligand>
</feature>
<feature type="binding site" evidence="7">
    <location>
        <position position="112"/>
    </location>
    <ligand>
        <name>tRNA</name>
        <dbReference type="ChEBI" id="CHEBI:17843"/>
    </ligand>
</feature>
<feature type="site" description="Stabilizes the basic form of H active site to accept a proton" evidence="7">
    <location>
        <position position="91"/>
    </location>
</feature>
<dbReference type="Proteomes" id="UP000319004">
    <property type="component" value="Chromosome"/>
</dbReference>
<comment type="subcellular location">
    <subcellularLocation>
        <location evidence="7">Cytoplasm</location>
    </subcellularLocation>
</comment>
<feature type="binding site" evidence="7">
    <location>
        <position position="14"/>
    </location>
    <ligand>
        <name>tRNA</name>
        <dbReference type="ChEBI" id="CHEBI:17843"/>
    </ligand>
</feature>
<feature type="compositionally biased region" description="Basic and acidic residues" evidence="10">
    <location>
        <begin position="190"/>
        <end position="205"/>
    </location>
</feature>
<reference evidence="11 12" key="1">
    <citation type="submission" date="2019-03" db="EMBL/GenBank/DDBJ databases">
        <title>Deep-cultivation of Planctomycetes and their phenomic and genomic characterization uncovers novel biology.</title>
        <authorList>
            <person name="Wiegand S."/>
            <person name="Jogler M."/>
            <person name="Boedeker C."/>
            <person name="Pinto D."/>
            <person name="Vollmers J."/>
            <person name="Rivas-Marin E."/>
            <person name="Kohn T."/>
            <person name="Peeters S.H."/>
            <person name="Heuer A."/>
            <person name="Rast P."/>
            <person name="Oberbeckmann S."/>
            <person name="Bunk B."/>
            <person name="Jeske O."/>
            <person name="Meyerdierks A."/>
            <person name="Storesund J.E."/>
            <person name="Kallscheuer N."/>
            <person name="Luecker S."/>
            <person name="Lage O.M."/>
            <person name="Pohl T."/>
            <person name="Merkel B.J."/>
            <person name="Hornburger P."/>
            <person name="Mueller R.-W."/>
            <person name="Bruemmer F."/>
            <person name="Labrenz M."/>
            <person name="Spormann A.M."/>
            <person name="Op den Camp H."/>
            <person name="Overmann J."/>
            <person name="Amann R."/>
            <person name="Jetten M.S.M."/>
            <person name="Mascher T."/>
            <person name="Medema M.H."/>
            <person name="Devos D.P."/>
            <person name="Kaster A.-K."/>
            <person name="Ovreas L."/>
            <person name="Rohde M."/>
            <person name="Galperin M.Y."/>
            <person name="Jogler C."/>
        </authorList>
    </citation>
    <scope>NUCLEOTIDE SEQUENCE [LARGE SCALE GENOMIC DNA]</scope>
    <source>
        <strain evidence="11 12">Enr13</strain>
    </source>
</reference>
<dbReference type="PANTHER" id="PTHR17224">
    <property type="entry name" value="PEPTIDYL-TRNA HYDROLASE"/>
    <property type="match status" value="1"/>
</dbReference>